<dbReference type="EMBL" id="BPLQ01003792">
    <property type="protein sequence ID" value="GIY03339.1"/>
    <property type="molecule type" value="Genomic_DNA"/>
</dbReference>
<proteinExistence type="predicted"/>
<reference evidence="1 2" key="1">
    <citation type="submission" date="2021-06" db="EMBL/GenBank/DDBJ databases">
        <title>Caerostris darwini draft genome.</title>
        <authorList>
            <person name="Kono N."/>
            <person name="Arakawa K."/>
        </authorList>
    </citation>
    <scope>NUCLEOTIDE SEQUENCE [LARGE SCALE GENOMIC DNA]</scope>
</reference>
<keyword evidence="2" id="KW-1185">Reference proteome</keyword>
<comment type="caution">
    <text evidence="1">The sequence shown here is derived from an EMBL/GenBank/DDBJ whole genome shotgun (WGS) entry which is preliminary data.</text>
</comment>
<evidence type="ECO:0000313" key="2">
    <source>
        <dbReference type="Proteomes" id="UP001054837"/>
    </source>
</evidence>
<protein>
    <submittedName>
        <fullName evidence="1">Uncharacterized protein</fullName>
    </submittedName>
</protein>
<organism evidence="1 2">
    <name type="scientific">Caerostris darwini</name>
    <dbReference type="NCBI Taxonomy" id="1538125"/>
    <lineage>
        <taxon>Eukaryota</taxon>
        <taxon>Metazoa</taxon>
        <taxon>Ecdysozoa</taxon>
        <taxon>Arthropoda</taxon>
        <taxon>Chelicerata</taxon>
        <taxon>Arachnida</taxon>
        <taxon>Araneae</taxon>
        <taxon>Araneomorphae</taxon>
        <taxon>Entelegynae</taxon>
        <taxon>Araneoidea</taxon>
        <taxon>Araneidae</taxon>
        <taxon>Caerostris</taxon>
    </lineage>
</organism>
<evidence type="ECO:0000313" key="1">
    <source>
        <dbReference type="EMBL" id="GIY03339.1"/>
    </source>
</evidence>
<sequence>MQTHSLQGRLPESGQVRGGHTLDIPTPFWTLSYDCLLLSLITSEDDGTGFSVHWSRCFLFRVPPAVFSPGMGFPTHLGELGILRDALLLFYFGSFVN</sequence>
<name>A0AAV4Q4I0_9ARAC</name>
<dbReference type="AlphaFoldDB" id="A0AAV4Q4I0"/>
<gene>
    <name evidence="1" type="ORF">CDAR_430781</name>
</gene>
<dbReference type="Proteomes" id="UP001054837">
    <property type="component" value="Unassembled WGS sequence"/>
</dbReference>
<accession>A0AAV4Q4I0</accession>